<protein>
    <submittedName>
        <fullName evidence="3">Phytanoyl-CoA dioxygenase family protein</fullName>
    </submittedName>
</protein>
<evidence type="ECO:0000313" key="3">
    <source>
        <dbReference type="EMBL" id="MEA5361106.1"/>
    </source>
</evidence>
<organism evidence="3 4">
    <name type="scientific">Amycolatopsis heterodermiae</name>
    <dbReference type="NCBI Taxonomy" id="3110235"/>
    <lineage>
        <taxon>Bacteria</taxon>
        <taxon>Bacillati</taxon>
        <taxon>Actinomycetota</taxon>
        <taxon>Actinomycetes</taxon>
        <taxon>Pseudonocardiales</taxon>
        <taxon>Pseudonocardiaceae</taxon>
        <taxon>Amycolatopsis</taxon>
    </lineage>
</organism>
<keyword evidence="1" id="KW-0479">Metal-binding</keyword>
<keyword evidence="4" id="KW-1185">Reference proteome</keyword>
<dbReference type="InterPro" id="IPR008775">
    <property type="entry name" value="Phytyl_CoA_dOase-like"/>
</dbReference>
<dbReference type="Proteomes" id="UP001304298">
    <property type="component" value="Unassembled WGS sequence"/>
</dbReference>
<gene>
    <name evidence="3" type="ORF">VA596_16295</name>
</gene>
<keyword evidence="3" id="KW-0223">Dioxygenase</keyword>
<dbReference type="Gene3D" id="2.60.120.620">
    <property type="entry name" value="q2cbj1_9rhob like domain"/>
    <property type="match status" value="1"/>
</dbReference>
<reference evidence="3 4" key="1">
    <citation type="submission" date="2023-12" db="EMBL/GenBank/DDBJ databases">
        <title>Amycolatopsis sp. V23-08.</title>
        <authorList>
            <person name="Somphong A."/>
        </authorList>
    </citation>
    <scope>NUCLEOTIDE SEQUENCE [LARGE SCALE GENOMIC DNA]</scope>
    <source>
        <strain evidence="3 4">V23-08</strain>
    </source>
</reference>
<name>A0ABU5R4H9_9PSEU</name>
<proteinExistence type="predicted"/>
<dbReference type="PANTHER" id="PTHR20883">
    <property type="entry name" value="PHYTANOYL-COA DIOXYGENASE DOMAIN CONTAINING 1"/>
    <property type="match status" value="1"/>
</dbReference>
<keyword evidence="2" id="KW-0408">Iron</keyword>
<dbReference type="PANTHER" id="PTHR20883:SF15">
    <property type="entry name" value="PHYTANOYL-COA DIOXYGENASE DOMAIN-CONTAINING PROTEIN 1"/>
    <property type="match status" value="1"/>
</dbReference>
<dbReference type="SUPFAM" id="SSF51197">
    <property type="entry name" value="Clavaminate synthase-like"/>
    <property type="match status" value="1"/>
</dbReference>
<dbReference type="EMBL" id="JAYFSI010000003">
    <property type="protein sequence ID" value="MEA5361106.1"/>
    <property type="molecule type" value="Genomic_DNA"/>
</dbReference>
<evidence type="ECO:0000313" key="4">
    <source>
        <dbReference type="Proteomes" id="UP001304298"/>
    </source>
</evidence>
<dbReference type="RefSeq" id="WP_323327909.1">
    <property type="nucleotide sequence ID" value="NZ_JAYFSI010000003.1"/>
</dbReference>
<keyword evidence="3" id="KW-0560">Oxidoreductase</keyword>
<dbReference type="GO" id="GO:0051213">
    <property type="term" value="F:dioxygenase activity"/>
    <property type="evidence" value="ECO:0007669"/>
    <property type="project" value="UniProtKB-KW"/>
</dbReference>
<dbReference type="Pfam" id="PF05721">
    <property type="entry name" value="PhyH"/>
    <property type="match status" value="1"/>
</dbReference>
<accession>A0ABU5R4H9</accession>
<sequence>MALLTRLTSKSTVEDVSEVLDRDGVVVVEDLVEDPTLDGLWADLGPALDDVVYGDNIFSGQRTKRLCSLFARSRRTADVVLHPLFLGAARRQISRPSPEWFGTNLAGVAPSVQVSSTQVIQIRPGETAQPAHRDDVAHLLRSTGHPSRVQLMLALDDFTADNGATVFWPGSHRWEPERDPRPDEAVAAEMTPGSAVLWVGGLLHGGGANRTGEARTGLTIALTRANLRQEENQYLAVPPEIVREYPEEVQRLLGYDLCPPFLGWYEHHDPRSVLEQPRV</sequence>
<comment type="caution">
    <text evidence="3">The sequence shown here is derived from an EMBL/GenBank/DDBJ whole genome shotgun (WGS) entry which is preliminary data.</text>
</comment>
<evidence type="ECO:0000256" key="1">
    <source>
        <dbReference type="ARBA" id="ARBA00022723"/>
    </source>
</evidence>
<evidence type="ECO:0000256" key="2">
    <source>
        <dbReference type="ARBA" id="ARBA00023004"/>
    </source>
</evidence>